<keyword evidence="2" id="KW-1185">Reference proteome</keyword>
<dbReference type="RefSeq" id="XP_024351677.1">
    <property type="nucleotide sequence ID" value="XM_024493924.1"/>
</dbReference>
<dbReference type="EMBL" id="APAU02000030">
    <property type="protein sequence ID" value="EUB60481.1"/>
    <property type="molecule type" value="Genomic_DNA"/>
</dbReference>
<dbReference type="Proteomes" id="UP000019149">
    <property type="component" value="Unassembled WGS sequence"/>
</dbReference>
<protein>
    <submittedName>
        <fullName evidence="1">Uncharacterized protein</fullName>
    </submittedName>
</protein>
<evidence type="ECO:0000313" key="2">
    <source>
        <dbReference type="Proteomes" id="UP000019149"/>
    </source>
</evidence>
<accession>W6UHE5</accession>
<gene>
    <name evidence="1" type="ORF">EGR_04675</name>
</gene>
<dbReference type="CTD" id="36340390"/>
<sequence length="91" mass="9865">MASRFTLPQYKQSKISDSLEVPMVISEVAVARKLDNRLVRGCLSLSTNYVLMADAAGWPSTFSALELGVFTTTRKIWGATSVAAATRPDAK</sequence>
<evidence type="ECO:0000313" key="1">
    <source>
        <dbReference type="EMBL" id="EUB60481.1"/>
    </source>
</evidence>
<dbReference type="GeneID" id="36340390"/>
<dbReference type="KEGG" id="egl:EGR_04675"/>
<dbReference type="AlphaFoldDB" id="W6UHE5"/>
<proteinExistence type="predicted"/>
<organism evidence="1 2">
    <name type="scientific">Echinococcus granulosus</name>
    <name type="common">Hydatid tapeworm</name>
    <dbReference type="NCBI Taxonomy" id="6210"/>
    <lineage>
        <taxon>Eukaryota</taxon>
        <taxon>Metazoa</taxon>
        <taxon>Spiralia</taxon>
        <taxon>Lophotrochozoa</taxon>
        <taxon>Platyhelminthes</taxon>
        <taxon>Cestoda</taxon>
        <taxon>Eucestoda</taxon>
        <taxon>Cyclophyllidea</taxon>
        <taxon>Taeniidae</taxon>
        <taxon>Echinococcus</taxon>
        <taxon>Echinococcus granulosus group</taxon>
    </lineage>
</organism>
<reference evidence="1 2" key="1">
    <citation type="journal article" date="2013" name="Nat. Genet.">
        <title>The genome of the hydatid tapeworm Echinococcus granulosus.</title>
        <authorList>
            <person name="Zheng H."/>
            <person name="Zhang W."/>
            <person name="Zhang L."/>
            <person name="Zhang Z."/>
            <person name="Li J."/>
            <person name="Lu G."/>
            <person name="Zhu Y."/>
            <person name="Wang Y."/>
            <person name="Huang Y."/>
            <person name="Liu J."/>
            <person name="Kang H."/>
            <person name="Chen J."/>
            <person name="Wang L."/>
            <person name="Chen A."/>
            <person name="Yu S."/>
            <person name="Gao Z."/>
            <person name="Jin L."/>
            <person name="Gu W."/>
            <person name="Wang Z."/>
            <person name="Zhao L."/>
            <person name="Shi B."/>
            <person name="Wen H."/>
            <person name="Lin R."/>
            <person name="Jones M.K."/>
            <person name="Brejova B."/>
            <person name="Vinar T."/>
            <person name="Zhao G."/>
            <person name="McManus D.P."/>
            <person name="Chen Z."/>
            <person name="Zhou Y."/>
            <person name="Wang S."/>
        </authorList>
    </citation>
    <scope>NUCLEOTIDE SEQUENCE [LARGE SCALE GENOMIC DNA]</scope>
</reference>
<name>W6UHE5_ECHGR</name>
<comment type="caution">
    <text evidence="1">The sequence shown here is derived from an EMBL/GenBank/DDBJ whole genome shotgun (WGS) entry which is preliminary data.</text>
</comment>